<dbReference type="InterPro" id="IPR013173">
    <property type="entry name" value="DNA_primase_DnaG_DnaB-bd_dom"/>
</dbReference>
<dbReference type="InterPro" id="IPR002694">
    <property type="entry name" value="Znf_CHC2"/>
</dbReference>
<evidence type="ECO:0000313" key="18">
    <source>
        <dbReference type="Proteomes" id="UP000318138"/>
    </source>
</evidence>
<keyword evidence="18" id="KW-1185">Reference proteome</keyword>
<dbReference type="RefSeq" id="WP_176008907.1">
    <property type="nucleotide sequence ID" value="NZ_CP041372.2"/>
</dbReference>
<dbReference type="GO" id="GO:0003899">
    <property type="term" value="F:DNA-directed RNA polymerase activity"/>
    <property type="evidence" value="ECO:0007669"/>
    <property type="project" value="UniProtKB-UniRule"/>
</dbReference>
<dbReference type="KEGG" id="psua:FLK61_29535"/>
<dbReference type="SUPFAM" id="SSF57783">
    <property type="entry name" value="Zinc beta-ribbon"/>
    <property type="match status" value="1"/>
</dbReference>
<evidence type="ECO:0000256" key="13">
    <source>
        <dbReference type="PIRNR" id="PIRNR002811"/>
    </source>
</evidence>
<keyword evidence="11 12" id="KW-0804">Transcription</keyword>
<keyword evidence="5 12" id="KW-0235">DNA replication</keyword>
<dbReference type="GO" id="GO:0003677">
    <property type="term" value="F:DNA binding"/>
    <property type="evidence" value="ECO:0007669"/>
    <property type="project" value="UniProtKB-KW"/>
</dbReference>
<dbReference type="Pfam" id="PF01807">
    <property type="entry name" value="Zn_ribbon_DnaG"/>
    <property type="match status" value="1"/>
</dbReference>
<dbReference type="GO" id="GO:0008270">
    <property type="term" value="F:zinc ion binding"/>
    <property type="evidence" value="ECO:0007669"/>
    <property type="project" value="UniProtKB-UniRule"/>
</dbReference>
<evidence type="ECO:0000256" key="2">
    <source>
        <dbReference type="ARBA" id="ARBA00022515"/>
    </source>
</evidence>
<dbReference type="SUPFAM" id="SSF56731">
    <property type="entry name" value="DNA primase core"/>
    <property type="match status" value="1"/>
</dbReference>
<dbReference type="SMART" id="SM00493">
    <property type="entry name" value="TOPRIM"/>
    <property type="match status" value="1"/>
</dbReference>
<dbReference type="HAMAP" id="MF_00974">
    <property type="entry name" value="DNA_primase_DnaG"/>
    <property type="match status" value="1"/>
</dbReference>
<gene>
    <name evidence="12" type="primary">dnaG</name>
    <name evidence="17" type="ORF">FLK61_29535</name>
</gene>
<dbReference type="AlphaFoldDB" id="A0A859FDQ6"/>
<dbReference type="FunFam" id="3.90.980.10:FF:000001">
    <property type="entry name" value="DNA primase"/>
    <property type="match status" value="1"/>
</dbReference>
<dbReference type="InterPro" id="IPR013264">
    <property type="entry name" value="DNAG_N"/>
</dbReference>
<dbReference type="InterPro" id="IPR006295">
    <property type="entry name" value="DNA_primase_DnaG"/>
</dbReference>
<feature type="domain" description="Toprim" evidence="16">
    <location>
        <begin position="262"/>
        <end position="343"/>
    </location>
</feature>
<evidence type="ECO:0000256" key="1">
    <source>
        <dbReference type="ARBA" id="ARBA00022478"/>
    </source>
</evidence>
<keyword evidence="1 12" id="KW-0240">DNA-directed RNA polymerase</keyword>
<dbReference type="CDD" id="cd03364">
    <property type="entry name" value="TOPRIM_DnaG_primases"/>
    <property type="match status" value="1"/>
</dbReference>
<evidence type="ECO:0000256" key="12">
    <source>
        <dbReference type="HAMAP-Rule" id="MF_00974"/>
    </source>
</evidence>
<keyword evidence="2 12" id="KW-0639">Primosome</keyword>
<dbReference type="GO" id="GO:1990077">
    <property type="term" value="C:primosome complex"/>
    <property type="evidence" value="ECO:0007669"/>
    <property type="project" value="UniProtKB-KW"/>
</dbReference>
<dbReference type="Gene3D" id="3.40.1360.10">
    <property type="match status" value="1"/>
</dbReference>
<proteinExistence type="inferred from homology"/>
<evidence type="ECO:0000256" key="9">
    <source>
        <dbReference type="ARBA" id="ARBA00022842"/>
    </source>
</evidence>
<dbReference type="FunFam" id="3.90.580.10:FF:000001">
    <property type="entry name" value="DNA primase"/>
    <property type="match status" value="1"/>
</dbReference>
<dbReference type="GO" id="GO:0000428">
    <property type="term" value="C:DNA-directed RNA polymerase complex"/>
    <property type="evidence" value="ECO:0007669"/>
    <property type="project" value="UniProtKB-KW"/>
</dbReference>
<dbReference type="InterPro" id="IPR019475">
    <property type="entry name" value="DNA_primase_DnaB-bd"/>
</dbReference>
<dbReference type="PANTHER" id="PTHR30313:SF2">
    <property type="entry name" value="DNA PRIMASE"/>
    <property type="match status" value="1"/>
</dbReference>
<dbReference type="PIRSF" id="PIRSF002811">
    <property type="entry name" value="DnaG"/>
    <property type="match status" value="1"/>
</dbReference>
<name>A0A859FDQ6_9BACI</name>
<evidence type="ECO:0000256" key="14">
    <source>
        <dbReference type="PIRSR" id="PIRSR002811-1"/>
    </source>
</evidence>
<evidence type="ECO:0000256" key="6">
    <source>
        <dbReference type="ARBA" id="ARBA00022723"/>
    </source>
</evidence>
<dbReference type="NCBIfam" id="TIGR01391">
    <property type="entry name" value="dnaG"/>
    <property type="match status" value="1"/>
</dbReference>
<keyword evidence="8 12" id="KW-0862">Zinc</keyword>
<dbReference type="SMART" id="SM00400">
    <property type="entry name" value="ZnF_CHCC"/>
    <property type="match status" value="1"/>
</dbReference>
<dbReference type="InterPro" id="IPR034151">
    <property type="entry name" value="TOPRIM_DnaG_bac"/>
</dbReference>
<evidence type="ECO:0000256" key="11">
    <source>
        <dbReference type="ARBA" id="ARBA00023163"/>
    </source>
</evidence>
<evidence type="ECO:0000256" key="4">
    <source>
        <dbReference type="ARBA" id="ARBA00022695"/>
    </source>
</evidence>
<feature type="zinc finger region" description="CHC2-type" evidence="12 14">
    <location>
        <begin position="40"/>
        <end position="64"/>
    </location>
</feature>
<dbReference type="Gene3D" id="3.90.980.10">
    <property type="entry name" value="DNA primase, catalytic core, N-terminal domain"/>
    <property type="match status" value="1"/>
</dbReference>
<evidence type="ECO:0000256" key="8">
    <source>
        <dbReference type="ARBA" id="ARBA00022833"/>
    </source>
</evidence>
<evidence type="ECO:0000256" key="10">
    <source>
        <dbReference type="ARBA" id="ARBA00023125"/>
    </source>
</evidence>
<comment type="subunit">
    <text evidence="12">Monomer. Interacts with DnaB.</text>
</comment>
<keyword evidence="15" id="KW-0175">Coiled coil</keyword>
<accession>A0A859FDQ6</accession>
<dbReference type="GO" id="GO:0005737">
    <property type="term" value="C:cytoplasm"/>
    <property type="evidence" value="ECO:0007669"/>
    <property type="project" value="TreeGrafter"/>
</dbReference>
<evidence type="ECO:0000256" key="7">
    <source>
        <dbReference type="ARBA" id="ARBA00022771"/>
    </source>
</evidence>
<keyword evidence="4 12" id="KW-0548">Nucleotidyltransferase</keyword>
<dbReference type="PROSITE" id="PS50880">
    <property type="entry name" value="TOPRIM"/>
    <property type="match status" value="1"/>
</dbReference>
<dbReference type="InterPro" id="IPR036977">
    <property type="entry name" value="DNA_primase_Znf_CHC2"/>
</dbReference>
<dbReference type="EMBL" id="CP041372">
    <property type="protein sequence ID" value="QKS70872.1"/>
    <property type="molecule type" value="Genomic_DNA"/>
</dbReference>
<evidence type="ECO:0000256" key="5">
    <source>
        <dbReference type="ARBA" id="ARBA00022705"/>
    </source>
</evidence>
<dbReference type="Pfam" id="PF13155">
    <property type="entry name" value="Toprim_2"/>
    <property type="match status" value="1"/>
</dbReference>
<dbReference type="EC" id="2.7.7.101" evidence="12"/>
<comment type="similarity">
    <text evidence="12 13">Belongs to the DnaG primase family.</text>
</comment>
<evidence type="ECO:0000313" key="17">
    <source>
        <dbReference type="EMBL" id="QKS70872.1"/>
    </source>
</evidence>
<organism evidence="17 18">
    <name type="scientific">Paenalkalicoccus suaedae</name>
    <dbReference type="NCBI Taxonomy" id="2592382"/>
    <lineage>
        <taxon>Bacteria</taxon>
        <taxon>Bacillati</taxon>
        <taxon>Bacillota</taxon>
        <taxon>Bacilli</taxon>
        <taxon>Bacillales</taxon>
        <taxon>Bacillaceae</taxon>
        <taxon>Paenalkalicoccus</taxon>
    </lineage>
</organism>
<dbReference type="Pfam" id="PF08275">
    <property type="entry name" value="DNAG_N"/>
    <property type="match status" value="1"/>
</dbReference>
<dbReference type="Pfam" id="PF10410">
    <property type="entry name" value="DnaB_bind"/>
    <property type="match status" value="1"/>
</dbReference>
<dbReference type="InterPro" id="IPR030846">
    <property type="entry name" value="DnaG_bac"/>
</dbReference>
<keyword evidence="7 12" id="KW-0863">Zinc-finger</keyword>
<comment type="catalytic activity">
    <reaction evidence="12">
        <text>ssDNA + n NTP = ssDNA/pppN(pN)n-1 hybrid + (n-1) diphosphate.</text>
        <dbReference type="EC" id="2.7.7.101"/>
    </reaction>
</comment>
<dbReference type="InterPro" id="IPR037068">
    <property type="entry name" value="DNA_primase_core_N_sf"/>
</dbReference>
<dbReference type="PANTHER" id="PTHR30313">
    <property type="entry name" value="DNA PRIMASE"/>
    <property type="match status" value="1"/>
</dbReference>
<evidence type="ECO:0000256" key="3">
    <source>
        <dbReference type="ARBA" id="ARBA00022679"/>
    </source>
</evidence>
<dbReference type="GO" id="GO:0006269">
    <property type="term" value="P:DNA replication, synthesis of primer"/>
    <property type="evidence" value="ECO:0007669"/>
    <property type="project" value="UniProtKB-UniRule"/>
</dbReference>
<dbReference type="InterPro" id="IPR016136">
    <property type="entry name" value="DNA_helicase_N/primase_C"/>
</dbReference>
<dbReference type="Gene3D" id="1.10.860.10">
    <property type="entry name" value="DNAb Helicase, Chain A"/>
    <property type="match status" value="1"/>
</dbReference>
<protein>
    <recommendedName>
        <fullName evidence="12 13">DNA primase</fullName>
        <ecNumber evidence="12">2.7.7.101</ecNumber>
    </recommendedName>
</protein>
<comment type="function">
    <text evidence="12 13">RNA polymerase that catalyzes the synthesis of short RNA molecules used as primers for DNA polymerase during DNA replication.</text>
</comment>
<dbReference type="Proteomes" id="UP000318138">
    <property type="component" value="Chromosome"/>
</dbReference>
<keyword evidence="9" id="KW-0460">Magnesium</keyword>
<comment type="cofactor">
    <cofactor evidence="12 13 14">
        <name>Zn(2+)</name>
        <dbReference type="ChEBI" id="CHEBI:29105"/>
    </cofactor>
    <text evidence="12 13 14">Binds 1 zinc ion per monomer.</text>
</comment>
<dbReference type="InterPro" id="IPR050219">
    <property type="entry name" value="DnaG_primase"/>
</dbReference>
<sequence length="601" mass="68826">MSERIPEETIEEIRSSLDIVDVISEYVQLKKQGRNFIGLCPFHGEKTPSFSVSQDKQLYHCFGCGAGGNAFSFVMEYDGLSFIEAVQKLAPKTNVTLPELSIPVNKSEVSDEWKHWYDGHDLAAKLYHHILTSSPEGKKAREYLRKRGFTKTMIDEFQIGYSPDSWSFLSDFLLKRGLKAEDMANCGLVGLRESDGKPFDRFRDRIMFPIWDKQGKVIAFGGRILDPDSEPKYLNSPDSEVFNKGNLLYYFHGARPKMKKKNEAVLFEGYIDVISAHRAGIDYGVGALGTALTESQAKMLRRNVDRVILCYDSDNAGMQATWKNAEILQKAGLEVVVANLPEGYDPDDYIREQGADRFVHDVINRHQTLMAFKSSFLKRGKNVSTEADRLLYMEQMLKEIAKLPKALERDFYIKQLSDDFSVSPEVLKHELSELMAKKEKTVRKEAYKEIQSRTVASAKKMFDAHEAAERHLITLMLQSRSIAEEIEKEIGANFQLEEYQALAALLYSFYGEGYDTNPSSFLERLEDPSLRKLAAELAMKQVNLDLSEQELHDYFKHIRLYPLKQELKELRVQLDQVKEIDERMSIANRILAIQLQLKKAK</sequence>
<evidence type="ECO:0000256" key="15">
    <source>
        <dbReference type="SAM" id="Coils"/>
    </source>
</evidence>
<dbReference type="Gene3D" id="3.90.580.10">
    <property type="entry name" value="Zinc finger, CHC2-type domain"/>
    <property type="match status" value="1"/>
</dbReference>
<dbReference type="Pfam" id="PF08278">
    <property type="entry name" value="DnaG_DnaB_bind"/>
    <property type="match status" value="1"/>
</dbReference>
<keyword evidence="10 12" id="KW-0238">DNA-binding</keyword>
<comment type="domain">
    <text evidence="12">Contains an N-terminal zinc-binding domain, a central core domain that contains the primase activity, and a C-terminal DnaB-binding domain.</text>
</comment>
<reference evidence="18" key="1">
    <citation type="submission" date="2019-07" db="EMBL/GenBank/DDBJ databases">
        <title>Bacillus alkalisoli sp. nov. isolated from saline soil.</title>
        <authorList>
            <person name="Sun J.-Q."/>
            <person name="Xu L."/>
        </authorList>
    </citation>
    <scope>NUCLEOTIDE SEQUENCE [LARGE SCALE GENOMIC DNA]</scope>
    <source>
        <strain evidence="18">M4U3P1</strain>
    </source>
</reference>
<keyword evidence="6 12" id="KW-0479">Metal-binding</keyword>
<dbReference type="InterPro" id="IPR006171">
    <property type="entry name" value="TOPRIM_dom"/>
</dbReference>
<keyword evidence="3 12" id="KW-0808">Transferase</keyword>
<evidence type="ECO:0000259" key="16">
    <source>
        <dbReference type="PROSITE" id="PS50880"/>
    </source>
</evidence>
<feature type="coiled-coil region" evidence="15">
    <location>
        <begin position="530"/>
        <end position="583"/>
    </location>
</feature>